<keyword evidence="5" id="KW-0812">Transmembrane</keyword>
<dbReference type="InterPro" id="IPR008027">
    <property type="entry name" value="QCR9"/>
</dbReference>
<keyword evidence="7" id="KW-0249">Electron transport</keyword>
<evidence type="ECO:0000313" key="14">
    <source>
        <dbReference type="Proteomes" id="UP001140562"/>
    </source>
</evidence>
<evidence type="ECO:0000256" key="11">
    <source>
        <dbReference type="ARBA" id="ARBA00044247"/>
    </source>
</evidence>
<dbReference type="InterPro" id="IPR036656">
    <property type="entry name" value="QCR9_sf"/>
</dbReference>
<evidence type="ECO:0000256" key="1">
    <source>
        <dbReference type="ARBA" id="ARBA00004434"/>
    </source>
</evidence>
<dbReference type="AlphaFoldDB" id="A0A9W8X2Z1"/>
<name>A0A9W8X2Z1_9PLEO</name>
<evidence type="ECO:0000256" key="10">
    <source>
        <dbReference type="ARBA" id="ARBA00023136"/>
    </source>
</evidence>
<evidence type="ECO:0000256" key="3">
    <source>
        <dbReference type="ARBA" id="ARBA00022448"/>
    </source>
</evidence>
<dbReference type="EMBL" id="JAPEUV010000026">
    <property type="protein sequence ID" value="KAJ4338890.1"/>
    <property type="molecule type" value="Genomic_DNA"/>
</dbReference>
<comment type="caution">
    <text evidence="13">The sequence shown here is derived from an EMBL/GenBank/DDBJ whole genome shotgun (WGS) entry which is preliminary data.</text>
</comment>
<dbReference type="GO" id="GO:0006122">
    <property type="term" value="P:mitochondrial electron transport, ubiquinol to cytochrome c"/>
    <property type="evidence" value="ECO:0007669"/>
    <property type="project" value="InterPro"/>
</dbReference>
<evidence type="ECO:0000313" key="13">
    <source>
        <dbReference type="EMBL" id="KAJ4338890.1"/>
    </source>
</evidence>
<evidence type="ECO:0000256" key="5">
    <source>
        <dbReference type="ARBA" id="ARBA00022692"/>
    </source>
</evidence>
<keyword evidence="8" id="KW-1133">Transmembrane helix</keyword>
<dbReference type="FunFam" id="1.20.5.260:FF:000001">
    <property type="entry name" value="Cytochrome b-c1 complex subunit 9"/>
    <property type="match status" value="1"/>
</dbReference>
<dbReference type="OrthoDB" id="44067at2759"/>
<evidence type="ECO:0000256" key="6">
    <source>
        <dbReference type="ARBA" id="ARBA00022792"/>
    </source>
</evidence>
<keyword evidence="9" id="KW-0496">Mitochondrion</keyword>
<keyword evidence="6" id="KW-0999">Mitochondrion inner membrane</keyword>
<keyword evidence="14" id="KW-1185">Reference proteome</keyword>
<dbReference type="Gene3D" id="1.20.5.260">
    <property type="entry name" value="Cytochrome b-c1 complex subunit 9"/>
    <property type="match status" value="1"/>
</dbReference>
<evidence type="ECO:0000256" key="7">
    <source>
        <dbReference type="ARBA" id="ARBA00022982"/>
    </source>
</evidence>
<evidence type="ECO:0000256" key="2">
    <source>
        <dbReference type="ARBA" id="ARBA00007856"/>
    </source>
</evidence>
<evidence type="ECO:0000256" key="4">
    <source>
        <dbReference type="ARBA" id="ARBA00022660"/>
    </source>
</evidence>
<dbReference type="GO" id="GO:0005743">
    <property type="term" value="C:mitochondrial inner membrane"/>
    <property type="evidence" value="ECO:0007669"/>
    <property type="project" value="UniProtKB-SubCell"/>
</dbReference>
<dbReference type="SUPFAM" id="SSF81514">
    <property type="entry name" value="Subunit X (non-heme 7 kDa protein) of cytochrome bc1 complex (Ubiquinol-cytochrome c reductase)"/>
    <property type="match status" value="1"/>
</dbReference>
<reference evidence="13" key="1">
    <citation type="submission" date="2022-10" db="EMBL/GenBank/DDBJ databases">
        <title>Tapping the CABI collections for fungal endophytes: first genome assemblies for Collariella, Neodidymelliopsis, Ascochyta clinopodiicola, Didymella pomorum, Didymosphaeria variabile, Neocosmospora piperis and Neocucurbitaria cava.</title>
        <authorList>
            <person name="Hill R."/>
        </authorList>
    </citation>
    <scope>NUCLEOTIDE SEQUENCE</scope>
    <source>
        <strain evidence="13">IMI 360193</strain>
    </source>
</reference>
<proteinExistence type="inferred from homology"/>
<dbReference type="PANTHER" id="PTHR12980:SF0">
    <property type="entry name" value="CYTOCHROME B-C1 COMPLEX SUBUNIT 9"/>
    <property type="match status" value="1"/>
</dbReference>
<sequence length="104" mass="11567">MSGVSQLRKCHGSEPPADSAICSSRTPSTSKPPLPRPHDRTLLTTDRSAIIRSNITLLGTVFVSAFGMQLAFDQGSERIWNNINKGRQWKDIKHQYVEAAEDDE</sequence>
<keyword evidence="10" id="KW-0472">Membrane</keyword>
<dbReference type="GO" id="GO:0045275">
    <property type="term" value="C:respiratory chain complex III"/>
    <property type="evidence" value="ECO:0007669"/>
    <property type="project" value="InterPro"/>
</dbReference>
<dbReference type="Pfam" id="PF05365">
    <property type="entry name" value="UCR_UQCRX_QCR9"/>
    <property type="match status" value="1"/>
</dbReference>
<organism evidence="13 14">
    <name type="scientific">Didymella glomerata</name>
    <dbReference type="NCBI Taxonomy" id="749621"/>
    <lineage>
        <taxon>Eukaryota</taxon>
        <taxon>Fungi</taxon>
        <taxon>Dikarya</taxon>
        <taxon>Ascomycota</taxon>
        <taxon>Pezizomycotina</taxon>
        <taxon>Dothideomycetes</taxon>
        <taxon>Pleosporomycetidae</taxon>
        <taxon>Pleosporales</taxon>
        <taxon>Pleosporineae</taxon>
        <taxon>Didymellaceae</taxon>
        <taxon>Didymella</taxon>
    </lineage>
</organism>
<accession>A0A9W8X2Z1</accession>
<evidence type="ECO:0000256" key="12">
    <source>
        <dbReference type="SAM" id="MobiDB-lite"/>
    </source>
</evidence>
<dbReference type="PANTHER" id="PTHR12980">
    <property type="entry name" value="UBIQUINOL-CYTOCHROME C REDUCTASE COMPLEX, SUBUNIT X"/>
    <property type="match status" value="1"/>
</dbReference>
<dbReference type="Proteomes" id="UP001140562">
    <property type="component" value="Unassembled WGS sequence"/>
</dbReference>
<evidence type="ECO:0000256" key="9">
    <source>
        <dbReference type="ARBA" id="ARBA00023128"/>
    </source>
</evidence>
<keyword evidence="4" id="KW-0679">Respiratory chain</keyword>
<comment type="subcellular location">
    <subcellularLocation>
        <location evidence="1">Mitochondrion inner membrane</location>
        <topology evidence="1">Single-pass membrane protein</topology>
    </subcellularLocation>
</comment>
<comment type="similarity">
    <text evidence="2">Belongs to the UQCR10/QCR9 family.</text>
</comment>
<protein>
    <recommendedName>
        <fullName evidence="11">Complex III subunit 9</fullName>
    </recommendedName>
</protein>
<feature type="region of interest" description="Disordered" evidence="12">
    <location>
        <begin position="1"/>
        <end position="41"/>
    </location>
</feature>
<keyword evidence="3" id="KW-0813">Transport</keyword>
<evidence type="ECO:0000256" key="8">
    <source>
        <dbReference type="ARBA" id="ARBA00022989"/>
    </source>
</evidence>
<gene>
    <name evidence="13" type="primary">QCR9</name>
    <name evidence="13" type="ORF">N0V87_003576</name>
</gene>